<accession>A0A6G9CTB5</accession>
<dbReference type="AlphaFoldDB" id="A0A6G9CTB5"/>
<gene>
    <name evidence="1" type="ORF">G9444_2884</name>
</gene>
<dbReference type="Proteomes" id="UP000502345">
    <property type="component" value="Chromosome"/>
</dbReference>
<reference evidence="1 2" key="1">
    <citation type="submission" date="2020-03" db="EMBL/GenBank/DDBJ databases">
        <title>Screen low temperature-resistant strains for efficient degradation of petroleum hydrocarbons under the low temperature.</title>
        <authorList>
            <person name="Wang Y."/>
            <person name="Chen J."/>
        </authorList>
    </citation>
    <scope>NUCLEOTIDE SEQUENCE [LARGE SCALE GENOMIC DNA]</scope>
    <source>
        <strain evidence="1 2">KB1</strain>
    </source>
</reference>
<organism evidence="1 2">
    <name type="scientific">Rhodococcus erythropolis</name>
    <name type="common">Arthrobacter picolinophilus</name>
    <dbReference type="NCBI Taxonomy" id="1833"/>
    <lineage>
        <taxon>Bacteria</taxon>
        <taxon>Bacillati</taxon>
        <taxon>Actinomycetota</taxon>
        <taxon>Actinomycetes</taxon>
        <taxon>Mycobacteriales</taxon>
        <taxon>Nocardiaceae</taxon>
        <taxon>Rhodococcus</taxon>
        <taxon>Rhodococcus erythropolis group</taxon>
    </lineage>
</organism>
<sequence length="132" mass="12997">MLEHRHVATDFADAAQRDDAQTRCRRLRGVPRRPVGSTAGRFSGRLFPRPLPDFDAAGRLPPEDLRGDLSSVDFLGAADLVAADLVAADLVAAAFLGGAAAAGAASAAGAAGASTGAAFAAVSGAGGEGGPA</sequence>
<proteinExistence type="predicted"/>
<protein>
    <submittedName>
        <fullName evidence="1">Uncharacterized protein</fullName>
    </submittedName>
</protein>
<evidence type="ECO:0000313" key="1">
    <source>
        <dbReference type="EMBL" id="QIP40129.1"/>
    </source>
</evidence>
<dbReference type="EMBL" id="CP050124">
    <property type="protein sequence ID" value="QIP40129.1"/>
    <property type="molecule type" value="Genomic_DNA"/>
</dbReference>
<evidence type="ECO:0000313" key="2">
    <source>
        <dbReference type="Proteomes" id="UP000502345"/>
    </source>
</evidence>
<name>A0A6G9CTB5_RHOER</name>